<gene>
    <name evidence="2" type="ORF">SDC9_165344</name>
</gene>
<reference evidence="2" key="1">
    <citation type="submission" date="2019-08" db="EMBL/GenBank/DDBJ databases">
        <authorList>
            <person name="Kucharzyk K."/>
            <person name="Murdoch R.W."/>
            <person name="Higgins S."/>
            <person name="Loffler F."/>
        </authorList>
    </citation>
    <scope>NUCLEOTIDE SEQUENCE</scope>
</reference>
<dbReference type="AlphaFoldDB" id="A0A645FVX2"/>
<accession>A0A645FVX2</accession>
<evidence type="ECO:0000313" key="2">
    <source>
        <dbReference type="EMBL" id="MPN17986.1"/>
    </source>
</evidence>
<feature type="coiled-coil region" evidence="1">
    <location>
        <begin position="154"/>
        <end position="202"/>
    </location>
</feature>
<dbReference type="EMBL" id="VSSQ01065239">
    <property type="protein sequence ID" value="MPN17986.1"/>
    <property type="molecule type" value="Genomic_DNA"/>
</dbReference>
<sequence>MWVTATYYASEYVDALVQSEAEKNLWTADETEQYKYQLLKTLNLNAYIPIFVAIDNRGPAMHMAPFSDHITLWVGKKKLQPVDYDKRFNFKLQGKRDGFIYFPRYDEKGKPVLQGVKSIRLTINGNVSPVTMGKTIDYIWDVVDDNPEKLYTGKAAARLELDRLIKRLEKLNDQKKELEGQLAEVESELQQVQKRVEELQRQ</sequence>
<protein>
    <submittedName>
        <fullName evidence="2">Uncharacterized protein</fullName>
    </submittedName>
</protein>
<comment type="caution">
    <text evidence="2">The sequence shown here is derived from an EMBL/GenBank/DDBJ whole genome shotgun (WGS) entry which is preliminary data.</text>
</comment>
<organism evidence="2">
    <name type="scientific">bioreactor metagenome</name>
    <dbReference type="NCBI Taxonomy" id="1076179"/>
    <lineage>
        <taxon>unclassified sequences</taxon>
        <taxon>metagenomes</taxon>
        <taxon>ecological metagenomes</taxon>
    </lineage>
</organism>
<evidence type="ECO:0000256" key="1">
    <source>
        <dbReference type="SAM" id="Coils"/>
    </source>
</evidence>
<keyword evidence="1" id="KW-0175">Coiled coil</keyword>
<name>A0A645FVX2_9ZZZZ</name>
<proteinExistence type="predicted"/>